<organism evidence="3 4">
    <name type="scientific">Lactuca virosa</name>
    <dbReference type="NCBI Taxonomy" id="75947"/>
    <lineage>
        <taxon>Eukaryota</taxon>
        <taxon>Viridiplantae</taxon>
        <taxon>Streptophyta</taxon>
        <taxon>Embryophyta</taxon>
        <taxon>Tracheophyta</taxon>
        <taxon>Spermatophyta</taxon>
        <taxon>Magnoliopsida</taxon>
        <taxon>eudicotyledons</taxon>
        <taxon>Gunneridae</taxon>
        <taxon>Pentapetalae</taxon>
        <taxon>asterids</taxon>
        <taxon>campanulids</taxon>
        <taxon>Asterales</taxon>
        <taxon>Asteraceae</taxon>
        <taxon>Cichorioideae</taxon>
        <taxon>Cichorieae</taxon>
        <taxon>Lactucinae</taxon>
        <taxon>Lactuca</taxon>
    </lineage>
</organism>
<evidence type="ECO:0000256" key="1">
    <source>
        <dbReference type="SAM" id="SignalP"/>
    </source>
</evidence>
<feature type="signal peptide" evidence="1">
    <location>
        <begin position="1"/>
        <end position="20"/>
    </location>
</feature>
<dbReference type="InterPro" id="IPR057287">
    <property type="entry name" value="Ndx_N"/>
</dbReference>
<feature type="domain" description="Nodulin homeobox N-terminal" evidence="2">
    <location>
        <begin position="76"/>
        <end position="143"/>
    </location>
</feature>
<comment type="caution">
    <text evidence="3">The sequence shown here is derived from an EMBL/GenBank/DDBJ whole genome shotgun (WGS) entry which is preliminary data.</text>
</comment>
<reference evidence="3 4" key="1">
    <citation type="submission" date="2022-01" db="EMBL/GenBank/DDBJ databases">
        <authorList>
            <person name="Xiong W."/>
            <person name="Schranz E."/>
        </authorList>
    </citation>
    <scope>NUCLEOTIDE SEQUENCE [LARGE SCALE GENOMIC DNA]</scope>
</reference>
<evidence type="ECO:0000313" key="4">
    <source>
        <dbReference type="Proteomes" id="UP001157418"/>
    </source>
</evidence>
<sequence length="248" mass="27839">MSCLLFSFLVSCAQFDVVKASGLVPPVMRSYNDNINGDWDLTEGKVMMVDSCTNAQDLVGIIVVAAHSGKRFYVDSVDVFTGVAFPSVSVVINFLQVKLSAQHTDTYNANEVYSFCLHCEASLQFIHSLCQRKLFRECIVKNKCNMMLFSFCNLILICTHTGTSIFPGYTPGDGTGKEYPLGAALEATKNTLIQDSIKLLLDFRVVFDQELGLILKLRDMMICWIHEGFQSFFRKLNDELLKQERAPL</sequence>
<accession>A0AAU9MM60</accession>
<protein>
    <recommendedName>
        <fullName evidence="2">Nodulin homeobox N-terminal domain-containing protein</fullName>
    </recommendedName>
</protein>
<dbReference type="GO" id="GO:0003697">
    <property type="term" value="F:single-stranded DNA binding"/>
    <property type="evidence" value="ECO:0007669"/>
    <property type="project" value="InterPro"/>
</dbReference>
<dbReference type="InterPro" id="IPR039325">
    <property type="entry name" value="NDX"/>
</dbReference>
<dbReference type="AlphaFoldDB" id="A0AAU9MM60"/>
<evidence type="ECO:0000313" key="3">
    <source>
        <dbReference type="EMBL" id="CAH1427647.1"/>
    </source>
</evidence>
<dbReference type="PANTHER" id="PTHR35743">
    <property type="entry name" value="NODULIN HOMEOBOX"/>
    <property type="match status" value="1"/>
</dbReference>
<keyword evidence="1" id="KW-0732">Signal</keyword>
<name>A0AAU9MM60_9ASTR</name>
<gene>
    <name evidence="3" type="ORF">LVIROSA_LOCUS14638</name>
</gene>
<dbReference type="Pfam" id="PF25246">
    <property type="entry name" value="Nodulin_N"/>
    <property type="match status" value="1"/>
</dbReference>
<dbReference type="PANTHER" id="PTHR35743:SF1">
    <property type="entry name" value="NODULIN HOMEOBOX"/>
    <property type="match status" value="1"/>
</dbReference>
<dbReference type="EMBL" id="CAKMRJ010002223">
    <property type="protein sequence ID" value="CAH1427647.1"/>
    <property type="molecule type" value="Genomic_DNA"/>
</dbReference>
<keyword evidence="4" id="KW-1185">Reference proteome</keyword>
<evidence type="ECO:0000259" key="2">
    <source>
        <dbReference type="Pfam" id="PF25246"/>
    </source>
</evidence>
<dbReference type="Proteomes" id="UP001157418">
    <property type="component" value="Unassembled WGS sequence"/>
</dbReference>
<proteinExistence type="predicted"/>
<feature type="chain" id="PRO_5043526993" description="Nodulin homeobox N-terminal domain-containing protein" evidence="1">
    <location>
        <begin position="21"/>
        <end position="248"/>
    </location>
</feature>
<dbReference type="GO" id="GO:0009908">
    <property type="term" value="P:flower development"/>
    <property type="evidence" value="ECO:0007669"/>
    <property type="project" value="InterPro"/>
</dbReference>